<reference evidence="1" key="1">
    <citation type="journal article" date="2023" name="Front. Mar. Sci.">
        <title>A new Merluccius polli reference genome to investigate the effects of global change in West African waters.</title>
        <authorList>
            <person name="Mateo J.L."/>
            <person name="Blanco-Fernandez C."/>
            <person name="Garcia-Vazquez E."/>
            <person name="Machado-Schiaffino G."/>
        </authorList>
    </citation>
    <scope>NUCLEOTIDE SEQUENCE</scope>
    <source>
        <strain evidence="1">C29</strain>
        <tissue evidence="1">Fin</tissue>
    </source>
</reference>
<dbReference type="PANTHER" id="PTHR33480">
    <property type="entry name" value="SET DOMAIN-CONTAINING PROTEIN-RELATED"/>
    <property type="match status" value="1"/>
</dbReference>
<organism evidence="1 2">
    <name type="scientific">Merluccius polli</name>
    <name type="common">Benguela hake</name>
    <name type="synonym">Merluccius cadenati</name>
    <dbReference type="NCBI Taxonomy" id="89951"/>
    <lineage>
        <taxon>Eukaryota</taxon>
        <taxon>Metazoa</taxon>
        <taxon>Chordata</taxon>
        <taxon>Craniata</taxon>
        <taxon>Vertebrata</taxon>
        <taxon>Euteleostomi</taxon>
        <taxon>Actinopterygii</taxon>
        <taxon>Neopterygii</taxon>
        <taxon>Teleostei</taxon>
        <taxon>Neoteleostei</taxon>
        <taxon>Acanthomorphata</taxon>
        <taxon>Zeiogadaria</taxon>
        <taxon>Gadariae</taxon>
        <taxon>Gadiformes</taxon>
        <taxon>Gadoidei</taxon>
        <taxon>Merlucciidae</taxon>
        <taxon>Merluccius</taxon>
    </lineage>
</organism>
<dbReference type="EMBL" id="JAOPHQ010003202">
    <property type="protein sequence ID" value="KAK0143862.1"/>
    <property type="molecule type" value="Genomic_DNA"/>
</dbReference>
<name>A0AA47MNX9_MERPO</name>
<accession>A0AA47MNX9</accession>
<dbReference type="Proteomes" id="UP001174136">
    <property type="component" value="Unassembled WGS sequence"/>
</dbReference>
<dbReference type="AlphaFoldDB" id="A0AA47MNX9"/>
<gene>
    <name evidence="1" type="ORF">N1851_017929</name>
</gene>
<dbReference type="PANTHER" id="PTHR33480:SF5">
    <property type="entry name" value="SI:DKEY-51D8.9"/>
    <property type="match status" value="1"/>
</dbReference>
<comment type="caution">
    <text evidence="1">The sequence shown here is derived from an EMBL/GenBank/DDBJ whole genome shotgun (WGS) entry which is preliminary data.</text>
</comment>
<sequence>MSRCKFSRKCSSTTKPGKNRIQSLCAYAQTVPDGVSRKLWELLTKEYLEPISKERKLHFDLIRNKGNHDHDNEFLKVGSGTLIPSQQSGKLVKVSDYIQTVRLCLKENHYGGTCPGASFHENAAAQQSQAKIGSKLLCAYAQSVPDGVSRKLRELSRKAGRLKQIGDFYVPSNFNFVVEALKDVSGFDEDKNIYKIHPWL</sequence>
<evidence type="ECO:0000313" key="2">
    <source>
        <dbReference type="Proteomes" id="UP001174136"/>
    </source>
</evidence>
<evidence type="ECO:0000313" key="1">
    <source>
        <dbReference type="EMBL" id="KAK0143862.1"/>
    </source>
</evidence>
<protein>
    <submittedName>
        <fullName evidence="1">Uncharacterized protein</fullName>
    </submittedName>
</protein>
<proteinExistence type="predicted"/>
<keyword evidence="2" id="KW-1185">Reference proteome</keyword>